<dbReference type="AlphaFoldDB" id="A0A2H4VEQ6"/>
<name>A0A2H4VEQ6_9EURY</name>
<gene>
    <name evidence="1" type="ORF">BK007_11515</name>
    <name evidence="2" type="ORF">BK009_01970</name>
</gene>
<proteinExistence type="predicted"/>
<accession>A0A2H4VN95</accession>
<sequence>MEFTPREVEELQEKLLIVHRFISQEKRFKNFYYQGIDVKENIHSDQGMVYKLMELDDAEELLKNCIMELEEMKGDGKSFNPSEFHEFLINHDWSFLYKKYGMKTSEDVGKLDLESLLELL</sequence>
<evidence type="ECO:0000313" key="2">
    <source>
        <dbReference type="EMBL" id="AUB59552.1"/>
    </source>
</evidence>
<dbReference type="OrthoDB" id="70885at2157"/>
<dbReference type="RefSeq" id="WP_100906556.1">
    <property type="nucleotide sequence ID" value="NZ_CP017766.1"/>
</dbReference>
<reference evidence="3 4" key="1">
    <citation type="submission" date="2016-10" db="EMBL/GenBank/DDBJ databases">
        <title>Comparative genomics between deep and shallow subseafloor isolates.</title>
        <authorList>
            <person name="Ishii S."/>
            <person name="Miller J.R."/>
            <person name="Sutton G."/>
            <person name="Suzuki S."/>
            <person name="Methe B."/>
            <person name="Inagaki F."/>
            <person name="Imachi H."/>
        </authorList>
    </citation>
    <scope>NUCLEOTIDE SEQUENCE [LARGE SCALE GENOMIC DNA]</scope>
    <source>
        <strain evidence="2 3">A8p</strain>
        <strain evidence="1 4">MO-MB1</strain>
    </source>
</reference>
<dbReference type="GeneID" id="35124157"/>
<accession>A0A2H4VEQ6</accession>
<evidence type="ECO:0000313" key="1">
    <source>
        <dbReference type="EMBL" id="AUB56574.1"/>
    </source>
</evidence>
<dbReference type="EMBL" id="CP017766">
    <property type="protein sequence ID" value="AUB56574.1"/>
    <property type="molecule type" value="Genomic_DNA"/>
</dbReference>
<protein>
    <submittedName>
        <fullName evidence="1">Uncharacterized protein</fullName>
    </submittedName>
</protein>
<evidence type="ECO:0000313" key="4">
    <source>
        <dbReference type="Proteomes" id="UP000232806"/>
    </source>
</evidence>
<dbReference type="Proteomes" id="UP000232631">
    <property type="component" value="Chromosome"/>
</dbReference>
<organism evidence="1 4">
    <name type="scientific">Methanobacterium subterraneum</name>
    <dbReference type="NCBI Taxonomy" id="59277"/>
    <lineage>
        <taxon>Archaea</taxon>
        <taxon>Methanobacteriati</taxon>
        <taxon>Methanobacteriota</taxon>
        <taxon>Methanomada group</taxon>
        <taxon>Methanobacteria</taxon>
        <taxon>Methanobacteriales</taxon>
        <taxon>Methanobacteriaceae</taxon>
        <taxon>Methanobacterium</taxon>
    </lineage>
</organism>
<evidence type="ECO:0000313" key="3">
    <source>
        <dbReference type="Proteomes" id="UP000232631"/>
    </source>
</evidence>
<dbReference type="Proteomes" id="UP000232806">
    <property type="component" value="Chromosome"/>
</dbReference>
<dbReference type="EMBL" id="CP017768">
    <property type="protein sequence ID" value="AUB59552.1"/>
    <property type="molecule type" value="Genomic_DNA"/>
</dbReference>
<dbReference type="KEGG" id="msub:BK009_01970"/>
<keyword evidence="3" id="KW-1185">Reference proteome</keyword>